<keyword evidence="5" id="KW-0540">Nuclease</keyword>
<evidence type="ECO:0000256" key="3">
    <source>
        <dbReference type="SAM" id="MobiDB-lite"/>
    </source>
</evidence>
<dbReference type="AlphaFoldDB" id="A0A9W8B776"/>
<evidence type="ECO:0000313" key="6">
    <source>
        <dbReference type="Proteomes" id="UP001151582"/>
    </source>
</evidence>
<comment type="similarity">
    <text evidence="1">Belongs to the CCR4/nocturin family.</text>
</comment>
<dbReference type="Pfam" id="PF03372">
    <property type="entry name" value="Exo_endo_phos"/>
    <property type="match status" value="1"/>
</dbReference>
<dbReference type="InterPro" id="IPR005135">
    <property type="entry name" value="Endo/exonuclease/phosphatase"/>
</dbReference>
<sequence length="508" mass="56436">MPLPDTFASVLPRRLVPIVATGQAASVEAQLASVSLEQVHRSDWDPRSAIATHGEADATAFTVMTWNVLAQNLIKRDLFPYCTKSQLKWRSRKARLLAEFEFYRPDIACLQEVDKELWQSTWAPLLGTLGYAWRYYGYHTKRHGCCLAWKRQKWRCLDYSTVDLDASQRVGRLHLPTDNVAQVIALARRASHSCAPQSTTPSPAPTPSVVAADQTQPHHLSSDRCWQPDHQRSPQEQVLLVSNCHLYWSPYGDVCKLAQVAVIERALAQLQLRLRCTFPALMCGDFNSAPTSAVYQALRHTPDAISMDQLLQCFDADPKLRAIQYDASQEVYRSVALPDGPDEAMESVAHTTPSESSSPLTTAQRREIVGALLDACAACPKTVSAYSYYHSIDPAHYDSSPDSNDDPSHPYAIILYRPEQWHGEPRLSTYSRYQGLLDYMFVQNPVTLTSGSGASQAADSANGADQTRYTVRPTALLTLPPESALAPAIPNDAFASDHLSLLAEFQFD</sequence>
<dbReference type="GO" id="GO:0000175">
    <property type="term" value="F:3'-5'-RNA exonuclease activity"/>
    <property type="evidence" value="ECO:0007669"/>
    <property type="project" value="TreeGrafter"/>
</dbReference>
<name>A0A9W8B776_9FUNG</name>
<protein>
    <submittedName>
        <fullName evidence="5">RNA exonuclease ngl2</fullName>
    </submittedName>
</protein>
<feature type="domain" description="Endonuclease/exonuclease/phosphatase" evidence="4">
    <location>
        <begin position="64"/>
        <end position="328"/>
    </location>
</feature>
<accession>A0A9W8B776</accession>
<feature type="region of interest" description="Disordered" evidence="3">
    <location>
        <begin position="342"/>
        <end position="361"/>
    </location>
</feature>
<dbReference type="GO" id="GO:0006139">
    <property type="term" value="P:nucleobase-containing compound metabolic process"/>
    <property type="evidence" value="ECO:0007669"/>
    <property type="project" value="UniProtKB-ARBA"/>
</dbReference>
<dbReference type="InterPro" id="IPR036691">
    <property type="entry name" value="Endo/exonu/phosph_ase_sf"/>
</dbReference>
<dbReference type="Gene3D" id="3.60.10.10">
    <property type="entry name" value="Endonuclease/exonuclease/phosphatase"/>
    <property type="match status" value="1"/>
</dbReference>
<organism evidence="5 6">
    <name type="scientific">Dimargaris verticillata</name>
    <dbReference type="NCBI Taxonomy" id="2761393"/>
    <lineage>
        <taxon>Eukaryota</taxon>
        <taxon>Fungi</taxon>
        <taxon>Fungi incertae sedis</taxon>
        <taxon>Zoopagomycota</taxon>
        <taxon>Kickxellomycotina</taxon>
        <taxon>Dimargaritomycetes</taxon>
        <taxon>Dimargaritales</taxon>
        <taxon>Dimargaritaceae</taxon>
        <taxon>Dimargaris</taxon>
    </lineage>
</organism>
<keyword evidence="5" id="KW-0269">Exonuclease</keyword>
<feature type="compositionally biased region" description="Low complexity" evidence="3">
    <location>
        <begin position="351"/>
        <end position="361"/>
    </location>
</feature>
<keyword evidence="2" id="KW-0378">Hydrolase</keyword>
<dbReference type="SUPFAM" id="SSF56219">
    <property type="entry name" value="DNase I-like"/>
    <property type="match status" value="1"/>
</dbReference>
<comment type="caution">
    <text evidence="5">The sequence shown here is derived from an EMBL/GenBank/DDBJ whole genome shotgun (WGS) entry which is preliminary data.</text>
</comment>
<proteinExistence type="inferred from homology"/>
<evidence type="ECO:0000313" key="5">
    <source>
        <dbReference type="EMBL" id="KAJ1985209.1"/>
    </source>
</evidence>
<dbReference type="Proteomes" id="UP001151582">
    <property type="component" value="Unassembled WGS sequence"/>
</dbReference>
<keyword evidence="6" id="KW-1185">Reference proteome</keyword>
<dbReference type="OrthoDB" id="428734at2759"/>
<reference evidence="5" key="1">
    <citation type="submission" date="2022-07" db="EMBL/GenBank/DDBJ databases">
        <title>Phylogenomic reconstructions and comparative analyses of Kickxellomycotina fungi.</title>
        <authorList>
            <person name="Reynolds N.K."/>
            <person name="Stajich J.E."/>
            <person name="Barry K."/>
            <person name="Grigoriev I.V."/>
            <person name="Crous P."/>
            <person name="Smith M.E."/>
        </authorList>
    </citation>
    <scope>NUCLEOTIDE SEQUENCE</scope>
    <source>
        <strain evidence="5">RSA 567</strain>
    </source>
</reference>
<evidence type="ECO:0000259" key="4">
    <source>
        <dbReference type="Pfam" id="PF03372"/>
    </source>
</evidence>
<evidence type="ECO:0000256" key="1">
    <source>
        <dbReference type="ARBA" id="ARBA00010774"/>
    </source>
</evidence>
<dbReference type="InterPro" id="IPR050410">
    <property type="entry name" value="CCR4/nocturin_mRNA_transcr"/>
</dbReference>
<evidence type="ECO:0000256" key="2">
    <source>
        <dbReference type="ARBA" id="ARBA00022801"/>
    </source>
</evidence>
<dbReference type="PANTHER" id="PTHR12121">
    <property type="entry name" value="CARBON CATABOLITE REPRESSOR PROTEIN 4"/>
    <property type="match status" value="1"/>
</dbReference>
<dbReference type="EMBL" id="JANBQB010000003">
    <property type="protein sequence ID" value="KAJ1985209.1"/>
    <property type="molecule type" value="Genomic_DNA"/>
</dbReference>
<dbReference type="PANTHER" id="PTHR12121:SF45">
    <property type="entry name" value="NOCTURNIN"/>
    <property type="match status" value="1"/>
</dbReference>
<gene>
    <name evidence="5" type="primary">NGL2_1</name>
    <name evidence="5" type="ORF">H4R34_000168</name>
</gene>